<name>A0A073JHA6_9RHOB</name>
<accession>A0A073JHA6</accession>
<dbReference type="InterPro" id="IPR013879">
    <property type="entry name" value="DUF1761"/>
</dbReference>
<feature type="transmembrane region" description="Helical" evidence="1">
    <location>
        <begin position="114"/>
        <end position="131"/>
    </location>
</feature>
<dbReference type="EMBL" id="JAMD01000002">
    <property type="protein sequence ID" value="KEJ97102.1"/>
    <property type="molecule type" value="Genomic_DNA"/>
</dbReference>
<dbReference type="AlphaFoldDB" id="A0A073JHA6"/>
<reference evidence="2 3" key="1">
    <citation type="submission" date="2014-01" db="EMBL/GenBank/DDBJ databases">
        <title>Sulfitobacter sp. H3 (MCCC 1A00686) Genome Sequencing.</title>
        <authorList>
            <person name="Lai Q."/>
            <person name="Hong Z."/>
        </authorList>
    </citation>
    <scope>NUCLEOTIDE SEQUENCE [LARGE SCALE GENOMIC DNA]</scope>
    <source>
        <strain evidence="2 3">H3</strain>
    </source>
</reference>
<proteinExistence type="predicted"/>
<feature type="transmembrane region" description="Helical" evidence="1">
    <location>
        <begin position="48"/>
        <end position="69"/>
    </location>
</feature>
<dbReference type="Pfam" id="PF08570">
    <property type="entry name" value="DUF1761"/>
    <property type="match status" value="1"/>
</dbReference>
<dbReference type="Proteomes" id="UP000027746">
    <property type="component" value="Unassembled WGS sequence"/>
</dbReference>
<keyword evidence="1" id="KW-0812">Transmembrane</keyword>
<evidence type="ECO:0008006" key="4">
    <source>
        <dbReference type="Google" id="ProtNLM"/>
    </source>
</evidence>
<dbReference type="RefSeq" id="WP_037922762.1">
    <property type="nucleotide sequence ID" value="NZ_CP054599.1"/>
</dbReference>
<sequence>MGVLSVIAAGAAAWIFGAVWYMALSKPWMAAAGVAMGPDGKPQGNGSALPFILSAIAMIVVAGMMRHIFALSGIDTLDKGLVSGLGVGLFFISPWIMINNAYPGRPFKLTLIDGGYATFGCAIIGGVLTLFA</sequence>
<evidence type="ECO:0000313" key="2">
    <source>
        <dbReference type="EMBL" id="KEJ97102.1"/>
    </source>
</evidence>
<protein>
    <recommendedName>
        <fullName evidence="4">DUF1761 domain-containing protein</fullName>
    </recommendedName>
</protein>
<keyword evidence="1" id="KW-1133">Transmembrane helix</keyword>
<comment type="caution">
    <text evidence="2">The sequence shown here is derived from an EMBL/GenBank/DDBJ whole genome shotgun (WGS) entry which is preliminary data.</text>
</comment>
<dbReference type="OrthoDB" id="344736at2"/>
<evidence type="ECO:0000313" key="3">
    <source>
        <dbReference type="Proteomes" id="UP000027746"/>
    </source>
</evidence>
<keyword evidence="3" id="KW-1185">Reference proteome</keyword>
<organism evidence="2 3">
    <name type="scientific">Pseudosulfitobacter pseudonitzschiae</name>
    <dbReference type="NCBI Taxonomy" id="1402135"/>
    <lineage>
        <taxon>Bacteria</taxon>
        <taxon>Pseudomonadati</taxon>
        <taxon>Pseudomonadota</taxon>
        <taxon>Alphaproteobacteria</taxon>
        <taxon>Rhodobacterales</taxon>
        <taxon>Roseobacteraceae</taxon>
        <taxon>Pseudosulfitobacter</taxon>
    </lineage>
</organism>
<evidence type="ECO:0000256" key="1">
    <source>
        <dbReference type="SAM" id="Phobius"/>
    </source>
</evidence>
<keyword evidence="1" id="KW-0472">Membrane</keyword>
<dbReference type="GeneID" id="68868043"/>
<gene>
    <name evidence="2" type="ORF">SUH3_10025</name>
</gene>
<feature type="transmembrane region" description="Helical" evidence="1">
    <location>
        <begin position="81"/>
        <end position="102"/>
    </location>
</feature>